<name>A0A813AA89_9DINO</name>
<dbReference type="OrthoDB" id="371654at2759"/>
<reference evidence="6" key="1">
    <citation type="submission" date="2021-02" db="EMBL/GenBank/DDBJ databases">
        <authorList>
            <person name="Dougan E. K."/>
            <person name="Rhodes N."/>
            <person name="Thang M."/>
            <person name="Chan C."/>
        </authorList>
    </citation>
    <scope>NUCLEOTIDE SEQUENCE</scope>
</reference>
<sequence>VLYVNQDHFGPNIVKQVTSFAQGAVEGYTNAARISPPSAALRGTAADIIVVGVRELYQHGWAADPMLQQVLLIGDAPAAEINFELLKEQRERRLQQERERCRQEAEARRQALADEQEVAEAAARRAAAEEAEALAKVVSGMDEPVSPDQAVLNMSASAAATGSREANCPWKTVDFSPEGDDPAMSDEANYQTLVPAHLLTGVDSDECKTLVPLPVALEFSSDLSPPREHAAAESPLSAQDFPGEVTCGQPVWLHVYDLTDSFQLPVLNSALRRAGAGLFHAGIEVHGYEYSFGLRQRGSGVYTSVPKKNTAHAQLGRRFNLQTSHNSATLYHALQVLVTSISYHVTSRTCYCLLKRLETALSSSDAQKSCQNPA</sequence>
<evidence type="ECO:0000313" key="7">
    <source>
        <dbReference type="Proteomes" id="UP000601435"/>
    </source>
</evidence>
<dbReference type="InterPro" id="IPR008580">
    <property type="entry name" value="PPPDE_dom"/>
</dbReference>
<feature type="domain" description="PPPDE" evidence="5">
    <location>
        <begin position="249"/>
        <end position="372"/>
    </location>
</feature>
<protein>
    <recommendedName>
        <fullName evidence="5">PPPDE domain-containing protein</fullName>
    </recommendedName>
</protein>
<evidence type="ECO:0000313" key="6">
    <source>
        <dbReference type="EMBL" id="CAE7861530.1"/>
    </source>
</evidence>
<feature type="non-terminal residue" evidence="6">
    <location>
        <position position="374"/>
    </location>
</feature>
<dbReference type="GO" id="GO:0016579">
    <property type="term" value="P:protein deubiquitination"/>
    <property type="evidence" value="ECO:0007669"/>
    <property type="project" value="TreeGrafter"/>
</dbReference>
<evidence type="ECO:0000256" key="4">
    <source>
        <dbReference type="SAM" id="Coils"/>
    </source>
</evidence>
<comment type="similarity">
    <text evidence="1">Belongs to the DeSI family.</text>
</comment>
<dbReference type="Gene3D" id="3.90.1720.30">
    <property type="entry name" value="PPPDE domains"/>
    <property type="match status" value="1"/>
</dbReference>
<keyword evidence="4" id="KW-0175">Coiled coil</keyword>
<dbReference type="EMBL" id="CAJNJA010057264">
    <property type="protein sequence ID" value="CAE7861530.1"/>
    <property type="molecule type" value="Genomic_DNA"/>
</dbReference>
<evidence type="ECO:0000256" key="3">
    <source>
        <dbReference type="ARBA" id="ARBA00022801"/>
    </source>
</evidence>
<dbReference type="PANTHER" id="PTHR12378">
    <property type="entry name" value="DESUMOYLATING ISOPEPTIDASE"/>
    <property type="match status" value="1"/>
</dbReference>
<dbReference type="InterPro" id="IPR042266">
    <property type="entry name" value="PPPDE_sf"/>
</dbReference>
<evidence type="ECO:0000256" key="2">
    <source>
        <dbReference type="ARBA" id="ARBA00022670"/>
    </source>
</evidence>
<keyword evidence="7" id="KW-1185">Reference proteome</keyword>
<organism evidence="6 7">
    <name type="scientific">Symbiodinium necroappetens</name>
    <dbReference type="NCBI Taxonomy" id="1628268"/>
    <lineage>
        <taxon>Eukaryota</taxon>
        <taxon>Sar</taxon>
        <taxon>Alveolata</taxon>
        <taxon>Dinophyceae</taxon>
        <taxon>Suessiales</taxon>
        <taxon>Symbiodiniaceae</taxon>
        <taxon>Symbiodinium</taxon>
    </lineage>
</organism>
<keyword evidence="3" id="KW-0378">Hydrolase</keyword>
<dbReference type="SMART" id="SM01179">
    <property type="entry name" value="DUF862"/>
    <property type="match status" value="1"/>
</dbReference>
<comment type="caution">
    <text evidence="6">The sequence shown here is derived from an EMBL/GenBank/DDBJ whole genome shotgun (WGS) entry which is preliminary data.</text>
</comment>
<evidence type="ECO:0000256" key="1">
    <source>
        <dbReference type="ARBA" id="ARBA00008140"/>
    </source>
</evidence>
<accession>A0A813AA89</accession>
<dbReference type="GO" id="GO:0006508">
    <property type="term" value="P:proteolysis"/>
    <property type="evidence" value="ECO:0007669"/>
    <property type="project" value="UniProtKB-KW"/>
</dbReference>
<dbReference type="AlphaFoldDB" id="A0A813AA89"/>
<evidence type="ECO:0000259" key="5">
    <source>
        <dbReference type="SMART" id="SM01179"/>
    </source>
</evidence>
<keyword evidence="2" id="KW-0645">Protease</keyword>
<feature type="coiled-coil region" evidence="4">
    <location>
        <begin position="87"/>
        <end position="132"/>
    </location>
</feature>
<dbReference type="Pfam" id="PF05903">
    <property type="entry name" value="Peptidase_C97"/>
    <property type="match status" value="1"/>
</dbReference>
<proteinExistence type="inferred from homology"/>
<gene>
    <name evidence="6" type="ORF">SNEC2469_LOCUS27303</name>
</gene>
<dbReference type="GO" id="GO:0101005">
    <property type="term" value="F:deubiquitinase activity"/>
    <property type="evidence" value="ECO:0007669"/>
    <property type="project" value="TreeGrafter"/>
</dbReference>
<dbReference type="PANTHER" id="PTHR12378:SF80">
    <property type="entry name" value="IP06716P-RELATED"/>
    <property type="match status" value="1"/>
</dbReference>
<dbReference type="Proteomes" id="UP000601435">
    <property type="component" value="Unassembled WGS sequence"/>
</dbReference>